<keyword evidence="2" id="KW-1185">Reference proteome</keyword>
<accession>A0ABV5W3G3</accession>
<evidence type="ECO:0000313" key="1">
    <source>
        <dbReference type="EMBL" id="MFB9755080.1"/>
    </source>
</evidence>
<organism evidence="1 2">
    <name type="scientific">Paenibacillus hodogayensis</name>
    <dbReference type="NCBI Taxonomy" id="279208"/>
    <lineage>
        <taxon>Bacteria</taxon>
        <taxon>Bacillati</taxon>
        <taxon>Bacillota</taxon>
        <taxon>Bacilli</taxon>
        <taxon>Bacillales</taxon>
        <taxon>Paenibacillaceae</taxon>
        <taxon>Paenibacillus</taxon>
    </lineage>
</organism>
<gene>
    <name evidence="1" type="ORF">ACFFNY_26185</name>
</gene>
<proteinExistence type="predicted"/>
<protein>
    <submittedName>
        <fullName evidence="1">Uncharacterized protein</fullName>
    </submittedName>
</protein>
<comment type="caution">
    <text evidence="1">The sequence shown here is derived from an EMBL/GenBank/DDBJ whole genome shotgun (WGS) entry which is preliminary data.</text>
</comment>
<dbReference type="Proteomes" id="UP001589619">
    <property type="component" value="Unassembled WGS sequence"/>
</dbReference>
<dbReference type="RefSeq" id="WP_344908977.1">
    <property type="nucleotide sequence ID" value="NZ_BAAAYO010000007.1"/>
</dbReference>
<evidence type="ECO:0000313" key="2">
    <source>
        <dbReference type="Proteomes" id="UP001589619"/>
    </source>
</evidence>
<name>A0ABV5W3G3_9BACL</name>
<reference evidence="1 2" key="1">
    <citation type="submission" date="2024-09" db="EMBL/GenBank/DDBJ databases">
        <authorList>
            <person name="Sun Q."/>
            <person name="Mori K."/>
        </authorList>
    </citation>
    <scope>NUCLEOTIDE SEQUENCE [LARGE SCALE GENOMIC DNA]</scope>
    <source>
        <strain evidence="1 2">JCM 12520</strain>
    </source>
</reference>
<sequence length="96" mass="11352">MSVLRDHAWSHPIINPVADEMADTVKWQILFNNLKRFYEISNSTMATTINAEMQLFYKERTAAKPILFDRFEFSFRRFPSKQLCLALVVRKLLGKR</sequence>
<dbReference type="EMBL" id="JBHMAG010000017">
    <property type="protein sequence ID" value="MFB9755080.1"/>
    <property type="molecule type" value="Genomic_DNA"/>
</dbReference>